<keyword evidence="2" id="KW-1133">Transmembrane helix</keyword>
<accession>A0A9P8UNL2</accession>
<gene>
    <name evidence="4" type="ORF">BKA67DRAFT_534493</name>
</gene>
<dbReference type="RefSeq" id="XP_045959841.1">
    <property type="nucleotide sequence ID" value="XM_046099867.1"/>
</dbReference>
<feature type="compositionally biased region" description="Polar residues" evidence="1">
    <location>
        <begin position="1055"/>
        <end position="1071"/>
    </location>
</feature>
<keyword evidence="5" id="KW-1185">Reference proteome</keyword>
<evidence type="ECO:0000313" key="5">
    <source>
        <dbReference type="Proteomes" id="UP000758603"/>
    </source>
</evidence>
<feature type="region of interest" description="Disordered" evidence="1">
    <location>
        <begin position="590"/>
        <end position="623"/>
    </location>
</feature>
<feature type="region of interest" description="Disordered" evidence="1">
    <location>
        <begin position="1095"/>
        <end position="1120"/>
    </location>
</feature>
<protein>
    <submittedName>
        <fullName evidence="4">Uncharacterized protein</fullName>
    </submittedName>
</protein>
<keyword evidence="3" id="KW-0732">Signal</keyword>
<evidence type="ECO:0000256" key="1">
    <source>
        <dbReference type="SAM" id="MobiDB-lite"/>
    </source>
</evidence>
<feature type="region of interest" description="Disordered" evidence="1">
    <location>
        <begin position="698"/>
        <end position="786"/>
    </location>
</feature>
<feature type="region of interest" description="Disordered" evidence="1">
    <location>
        <begin position="801"/>
        <end position="820"/>
    </location>
</feature>
<feature type="compositionally biased region" description="Basic and acidic residues" evidence="1">
    <location>
        <begin position="997"/>
        <end position="1011"/>
    </location>
</feature>
<dbReference type="Pfam" id="PF05345">
    <property type="entry name" value="He_PIG"/>
    <property type="match status" value="2"/>
</dbReference>
<feature type="compositionally biased region" description="Polar residues" evidence="1">
    <location>
        <begin position="1110"/>
        <end position="1120"/>
    </location>
</feature>
<feature type="transmembrane region" description="Helical" evidence="2">
    <location>
        <begin position="464"/>
        <end position="487"/>
    </location>
</feature>
<dbReference type="Proteomes" id="UP000758603">
    <property type="component" value="Unassembled WGS sequence"/>
</dbReference>
<dbReference type="Gene3D" id="2.60.40.10">
    <property type="entry name" value="Immunoglobulins"/>
    <property type="match status" value="3"/>
</dbReference>
<feature type="compositionally biased region" description="Polar residues" evidence="1">
    <location>
        <begin position="606"/>
        <end position="617"/>
    </location>
</feature>
<feature type="compositionally biased region" description="Low complexity" evidence="1">
    <location>
        <begin position="759"/>
        <end position="775"/>
    </location>
</feature>
<proteinExistence type="predicted"/>
<keyword evidence="2" id="KW-0472">Membrane</keyword>
<dbReference type="GO" id="GO:0005509">
    <property type="term" value="F:calcium ion binding"/>
    <property type="evidence" value="ECO:0007669"/>
    <property type="project" value="InterPro"/>
</dbReference>
<dbReference type="InterPro" id="IPR015919">
    <property type="entry name" value="Cadherin-like_sf"/>
</dbReference>
<keyword evidence="2" id="KW-0812">Transmembrane</keyword>
<name>A0A9P8UNL2_9PEZI</name>
<evidence type="ECO:0000256" key="3">
    <source>
        <dbReference type="SAM" id="SignalP"/>
    </source>
</evidence>
<feature type="compositionally biased region" description="Low complexity" evidence="1">
    <location>
        <begin position="708"/>
        <end position="718"/>
    </location>
</feature>
<dbReference type="GO" id="GO:0016020">
    <property type="term" value="C:membrane"/>
    <property type="evidence" value="ECO:0007669"/>
    <property type="project" value="InterPro"/>
</dbReference>
<reference evidence="4" key="1">
    <citation type="journal article" date="2021" name="Nat. Commun.">
        <title>Genetic determinants of endophytism in the Arabidopsis root mycobiome.</title>
        <authorList>
            <person name="Mesny F."/>
            <person name="Miyauchi S."/>
            <person name="Thiergart T."/>
            <person name="Pickel B."/>
            <person name="Atanasova L."/>
            <person name="Karlsson M."/>
            <person name="Huettel B."/>
            <person name="Barry K.W."/>
            <person name="Haridas S."/>
            <person name="Chen C."/>
            <person name="Bauer D."/>
            <person name="Andreopoulos W."/>
            <person name="Pangilinan J."/>
            <person name="LaButti K."/>
            <person name="Riley R."/>
            <person name="Lipzen A."/>
            <person name="Clum A."/>
            <person name="Drula E."/>
            <person name="Henrissat B."/>
            <person name="Kohler A."/>
            <person name="Grigoriev I.V."/>
            <person name="Martin F.M."/>
            <person name="Hacquard S."/>
        </authorList>
    </citation>
    <scope>NUCLEOTIDE SEQUENCE</scope>
    <source>
        <strain evidence="4">MPI-SDFR-AT-0073</strain>
    </source>
</reference>
<dbReference type="SUPFAM" id="SSF49313">
    <property type="entry name" value="Cadherin-like"/>
    <property type="match status" value="3"/>
</dbReference>
<evidence type="ECO:0000313" key="4">
    <source>
        <dbReference type="EMBL" id="KAH6655576.1"/>
    </source>
</evidence>
<sequence length="1120" mass="121483">MLKRWAPSPIMILLCAKPAITAPVSYFPINSQLPPVARISEPFSFVFSPLTFSSPHTISYFLVDSPEWLSLDSNNRRLYGTPSGQDIASGVVVGIPIAITAEDKDGSITVNSTLVVSRNPAPGIKIPLSDQIWTFGSYSAPSSIILEPSKDFYFSFDENTFSEDGLNYYAVSENNAPLPSWISFEADGILFSGRTPTFESLLQPPHSFDIQLVASDVTGFSSISVPFSIIVGNHELTADPVQVVLNAIQGTLFEYSGLSSILKIDDAPLKRTDVNSITTDKLPDWLQFDTATWEFSGTPGLTAKSINITVSITDVHFDNLNVTLYIGLETDIFRSELPTLNVSSGANILFDVKPYLQDPSDVQLQIENQSQAPWIQIDSSTLELLGIVPISINDFRIGIHITAKSKNSQKTDSGTLIIQVAAANLIPSLSRSSSTLPSTSALTPIGTNPPAANSNISNSSKRTVLLAVLIPLILLCVVVILLGLCCLRKRQQQREEEHIPEVSAPIPGSFIKHDTSSLEGGVHDMLDIGYASTRTRTNSGSFVPGAPSRLRNSFSTASLRNNNVPYAMNSDASGFRRSLSDSEVRETRESWLASRSLPRQIHAGQRTPQRTPPSRGSSEMERVDGTSLLSNVTTSTDEHHIHGAIPALVISAAGPQSFRHSLITPSVPGLSLPVPHEPFSIQTTPEFAYIAVGTDSADDANINTRSPASSDDSTSAGAAGLGIQRPQTSRSRTTSTRVSNAWKRASPTGLLEEYKRKSNMSSSTSQTTRTSILSSRAGNDLTIGRRSSRPTVIHIPSHTGEMRQISRRTDDSSTLFGGGSLVNSPKHFGLPVNLSVKLSMEPLFGPPRSFPLATKDDRDSDSSWKRITRDSLGIEYKDMIRSGRDSLKSMITARKSASPILTHCSDKENKNALNWNEGSSHNLMLPELWPKPQNTGSQIGPVTSRAATRFPVNASPPTPVTPGKNQRRNKPTDKRQSRALNGPPDRDGTVPSLSIPRRGETSHDGRSRTREQQALNDFKNKMSKPDPTWAHTTNRPLPKIPVQNPARAPLADLPNKSSGSAPGGSWSNVTRHKTNTSVTSIRVNKSEYAEMDDGWEDLRPESTPGAEFCGSSSGSLPAFI</sequence>
<dbReference type="InterPro" id="IPR013783">
    <property type="entry name" value="Ig-like_fold"/>
</dbReference>
<organism evidence="4 5">
    <name type="scientific">Truncatella angustata</name>
    <dbReference type="NCBI Taxonomy" id="152316"/>
    <lineage>
        <taxon>Eukaryota</taxon>
        <taxon>Fungi</taxon>
        <taxon>Dikarya</taxon>
        <taxon>Ascomycota</taxon>
        <taxon>Pezizomycotina</taxon>
        <taxon>Sordariomycetes</taxon>
        <taxon>Xylariomycetidae</taxon>
        <taxon>Amphisphaeriales</taxon>
        <taxon>Sporocadaceae</taxon>
        <taxon>Truncatella</taxon>
    </lineage>
</organism>
<dbReference type="OrthoDB" id="41532at2759"/>
<dbReference type="AlphaFoldDB" id="A0A9P8UNL2"/>
<dbReference type="EMBL" id="JAGPXC010000003">
    <property type="protein sequence ID" value="KAH6655576.1"/>
    <property type="molecule type" value="Genomic_DNA"/>
</dbReference>
<comment type="caution">
    <text evidence="4">The sequence shown here is derived from an EMBL/GenBank/DDBJ whole genome shotgun (WGS) entry which is preliminary data.</text>
</comment>
<feature type="signal peptide" evidence="3">
    <location>
        <begin position="1"/>
        <end position="21"/>
    </location>
</feature>
<dbReference type="GeneID" id="70128759"/>
<evidence type="ECO:0000256" key="2">
    <source>
        <dbReference type="SAM" id="Phobius"/>
    </source>
</evidence>
<feature type="compositionally biased region" description="Low complexity" evidence="1">
    <location>
        <begin position="728"/>
        <end position="737"/>
    </location>
</feature>
<feature type="region of interest" description="Disordered" evidence="1">
    <location>
        <begin position="947"/>
        <end position="1071"/>
    </location>
</feature>
<feature type="chain" id="PRO_5040424920" evidence="3">
    <location>
        <begin position="22"/>
        <end position="1120"/>
    </location>
</feature>